<gene>
    <name evidence="4" type="ORF">CM83_103803</name>
</gene>
<dbReference type="AlphaFoldDB" id="A0A0A9XUQ7"/>
<organism evidence="4">
    <name type="scientific">Lygus hesperus</name>
    <name type="common">Western plant bug</name>
    <dbReference type="NCBI Taxonomy" id="30085"/>
    <lineage>
        <taxon>Eukaryota</taxon>
        <taxon>Metazoa</taxon>
        <taxon>Ecdysozoa</taxon>
        <taxon>Arthropoda</taxon>
        <taxon>Hexapoda</taxon>
        <taxon>Insecta</taxon>
        <taxon>Pterygota</taxon>
        <taxon>Neoptera</taxon>
        <taxon>Paraneoptera</taxon>
        <taxon>Hemiptera</taxon>
        <taxon>Heteroptera</taxon>
        <taxon>Panheteroptera</taxon>
        <taxon>Cimicomorpha</taxon>
        <taxon>Miridae</taxon>
        <taxon>Mirini</taxon>
        <taxon>Lygus</taxon>
    </lineage>
</organism>
<reference evidence="4" key="2">
    <citation type="submission" date="2014-07" db="EMBL/GenBank/DDBJ databases">
        <authorList>
            <person name="Hull J."/>
        </authorList>
    </citation>
    <scope>NUCLEOTIDE SEQUENCE</scope>
</reference>
<protein>
    <recommendedName>
        <fullName evidence="3">Clp1 P-loop domain-containing protein</fullName>
    </recommendedName>
</protein>
<sequence length="180" mass="19935">DLVPGGGGATPIECPVGPVPTTTKQRSLNIVPLHTQLPLLYYFGHETPTSNSKLWKSLMNAMQDTISSREQNMPDDAKFAGAIFDTGPWATRHLDVFIDTVVTLQVDIIAVIDNERLVAKLQNDARLDAITIAKLDKNGGAIELDRDARESRASLRIKHYFYGTSNEFVPQTKILKGNRF</sequence>
<reference evidence="4" key="1">
    <citation type="journal article" date="2014" name="PLoS ONE">
        <title>Transcriptome-Based Identification of ABC Transporters in the Western Tarnished Plant Bug Lygus hesperus.</title>
        <authorList>
            <person name="Hull J.J."/>
            <person name="Chaney K."/>
            <person name="Geib S.M."/>
            <person name="Fabrick J.A."/>
            <person name="Brent C.S."/>
            <person name="Walsh D."/>
            <person name="Lavine L.C."/>
        </authorList>
    </citation>
    <scope>NUCLEOTIDE SEQUENCE</scope>
</reference>
<proteinExistence type="predicted"/>
<dbReference type="EMBL" id="GBHO01020503">
    <property type="protein sequence ID" value="JAG23101.1"/>
    <property type="molecule type" value="Transcribed_RNA"/>
</dbReference>
<evidence type="ECO:0000313" key="4">
    <source>
        <dbReference type="EMBL" id="JAG23101.1"/>
    </source>
</evidence>
<dbReference type="GO" id="GO:0005524">
    <property type="term" value="F:ATP binding"/>
    <property type="evidence" value="ECO:0007669"/>
    <property type="project" value="UniProtKB-KW"/>
</dbReference>
<dbReference type="InterPro" id="IPR027417">
    <property type="entry name" value="P-loop_NTPase"/>
</dbReference>
<dbReference type="Gene3D" id="3.40.50.300">
    <property type="entry name" value="P-loop containing nucleotide triphosphate hydrolases"/>
    <property type="match status" value="1"/>
</dbReference>
<accession>A0A0A9XUQ7</accession>
<dbReference type="PANTHER" id="PTHR12755">
    <property type="entry name" value="CLEAVAGE/POLYADENYLATION FACTOR IA SUBUNIT CLP1P"/>
    <property type="match status" value="1"/>
</dbReference>
<dbReference type="Pfam" id="PF16575">
    <property type="entry name" value="CLP1_P"/>
    <property type="match status" value="1"/>
</dbReference>
<name>A0A0A9XUQ7_LYGHE</name>
<keyword evidence="2" id="KW-0067">ATP-binding</keyword>
<evidence type="ECO:0000256" key="1">
    <source>
        <dbReference type="ARBA" id="ARBA00022741"/>
    </source>
</evidence>
<keyword evidence="1" id="KW-0547">Nucleotide-binding</keyword>
<feature type="domain" description="Clp1 P-loop" evidence="3">
    <location>
        <begin position="32"/>
        <end position="163"/>
    </location>
</feature>
<dbReference type="GO" id="GO:0051731">
    <property type="term" value="F:polynucleotide 5'-hydroxyl-kinase activity"/>
    <property type="evidence" value="ECO:0007669"/>
    <property type="project" value="InterPro"/>
</dbReference>
<dbReference type="GO" id="GO:0006388">
    <property type="term" value="P:tRNA splicing, via endonucleolytic cleavage and ligation"/>
    <property type="evidence" value="ECO:0007669"/>
    <property type="project" value="TreeGrafter"/>
</dbReference>
<dbReference type="InterPro" id="IPR032319">
    <property type="entry name" value="CLP1_P"/>
</dbReference>
<evidence type="ECO:0000259" key="3">
    <source>
        <dbReference type="Pfam" id="PF16575"/>
    </source>
</evidence>
<dbReference type="PANTHER" id="PTHR12755:SF6">
    <property type="entry name" value="POLYRIBONUCLEOTIDE 5'-HYDROXYL-KINASE CLP1"/>
    <property type="match status" value="1"/>
</dbReference>
<feature type="non-terminal residue" evidence="4">
    <location>
        <position position="1"/>
    </location>
</feature>
<dbReference type="GO" id="GO:0005634">
    <property type="term" value="C:nucleus"/>
    <property type="evidence" value="ECO:0007669"/>
    <property type="project" value="TreeGrafter"/>
</dbReference>
<dbReference type="InterPro" id="IPR045116">
    <property type="entry name" value="Clp1/Grc3"/>
</dbReference>
<evidence type="ECO:0000256" key="2">
    <source>
        <dbReference type="ARBA" id="ARBA00022840"/>
    </source>
</evidence>